<dbReference type="OrthoDB" id="1465106at2"/>
<reference evidence="1 2" key="1">
    <citation type="submission" date="2019-08" db="EMBL/GenBank/DDBJ databases">
        <title>Genomes of Antarctic Bizionia species.</title>
        <authorList>
            <person name="Bowman J.P."/>
        </authorList>
    </citation>
    <scope>NUCLEOTIDE SEQUENCE [LARGE SCALE GENOMIC DNA]</scope>
    <source>
        <strain evidence="1 2">ADA-4</strain>
    </source>
</reference>
<sequence length="148" mass="16509">MNSLNLILQKDQNTLTKQDLKDLAELLGYIDFNDMETYYEVQNERIYKLDKKYDLSNPNNIPILEQATTDVYNKHHSYVPVPGGGSIGSTCLERYNNCIAGALAMAILEHFGCAALDTTVVLGILCHSAVTALQISANNQCRYDLEDC</sequence>
<accession>A0A5D0R617</accession>
<dbReference type="RefSeq" id="WP_148404382.1">
    <property type="nucleotide sequence ID" value="NZ_VSKK01000003.1"/>
</dbReference>
<organism evidence="1 2">
    <name type="scientific">Bizionia myxarmorum</name>
    <dbReference type="NCBI Taxonomy" id="291186"/>
    <lineage>
        <taxon>Bacteria</taxon>
        <taxon>Pseudomonadati</taxon>
        <taxon>Bacteroidota</taxon>
        <taxon>Flavobacteriia</taxon>
        <taxon>Flavobacteriales</taxon>
        <taxon>Flavobacteriaceae</taxon>
        <taxon>Bizionia</taxon>
    </lineage>
</organism>
<name>A0A5D0R617_9FLAO</name>
<protein>
    <submittedName>
        <fullName evidence="1">Uncharacterized protein</fullName>
    </submittedName>
</protein>
<proteinExistence type="predicted"/>
<evidence type="ECO:0000313" key="2">
    <source>
        <dbReference type="Proteomes" id="UP000323720"/>
    </source>
</evidence>
<keyword evidence="2" id="KW-1185">Reference proteome</keyword>
<comment type="caution">
    <text evidence="1">The sequence shown here is derived from an EMBL/GenBank/DDBJ whole genome shotgun (WGS) entry which is preliminary data.</text>
</comment>
<dbReference type="AlphaFoldDB" id="A0A5D0R617"/>
<dbReference type="Proteomes" id="UP000323720">
    <property type="component" value="Unassembled WGS sequence"/>
</dbReference>
<gene>
    <name evidence="1" type="ORF">ES674_12255</name>
</gene>
<dbReference type="EMBL" id="VSKK01000003">
    <property type="protein sequence ID" value="TYB76355.1"/>
    <property type="molecule type" value="Genomic_DNA"/>
</dbReference>
<evidence type="ECO:0000313" key="1">
    <source>
        <dbReference type="EMBL" id="TYB76355.1"/>
    </source>
</evidence>